<dbReference type="Proteomes" id="UP000004310">
    <property type="component" value="Unassembled WGS sequence"/>
</dbReference>
<sequence length="37" mass="3732">MADMGGMNAQLMGAAGMGLKLEPGEVLSDLIDHAVMG</sequence>
<gene>
    <name evidence="1" type="primary">ccrB</name>
    <name evidence="1" type="ORF">FP2506_07076</name>
</gene>
<comment type="caution">
    <text evidence="1">The sequence shown here is derived from an EMBL/GenBank/DDBJ whole genome shotgun (WGS) entry which is preliminary data.</text>
</comment>
<protein>
    <submittedName>
        <fullName evidence="1">Camphor resistance protein CrcB</fullName>
    </submittedName>
</protein>
<evidence type="ECO:0000313" key="2">
    <source>
        <dbReference type="Proteomes" id="UP000004310"/>
    </source>
</evidence>
<keyword evidence="2" id="KW-1185">Reference proteome</keyword>
<accession>Q0G6Y1</accession>
<organism evidence="1 2">
    <name type="scientific">Fulvimarina pelagi HTCC2506</name>
    <dbReference type="NCBI Taxonomy" id="314231"/>
    <lineage>
        <taxon>Bacteria</taxon>
        <taxon>Pseudomonadati</taxon>
        <taxon>Pseudomonadota</taxon>
        <taxon>Alphaproteobacteria</taxon>
        <taxon>Hyphomicrobiales</taxon>
        <taxon>Aurantimonadaceae</taxon>
        <taxon>Fulvimarina</taxon>
    </lineage>
</organism>
<dbReference type="EMBL" id="AATP01000001">
    <property type="protein sequence ID" value="EAU42583.1"/>
    <property type="molecule type" value="Genomic_DNA"/>
</dbReference>
<dbReference type="AlphaFoldDB" id="Q0G6Y1"/>
<proteinExistence type="predicted"/>
<name>Q0G6Y1_9HYPH</name>
<reference evidence="1 2" key="1">
    <citation type="journal article" date="2010" name="J. Bacteriol.">
        <title>Genome sequence of Fulvimarina pelagi HTCC2506T, a Mn(II)-oxidizing alphaproteobacterium possessing an aerobic anoxygenic photosynthetic gene cluster and Xanthorhodopsin.</title>
        <authorList>
            <person name="Kang I."/>
            <person name="Oh H.M."/>
            <person name="Lim S.I."/>
            <person name="Ferriera S."/>
            <person name="Giovannoni S.J."/>
            <person name="Cho J.C."/>
        </authorList>
    </citation>
    <scope>NUCLEOTIDE SEQUENCE [LARGE SCALE GENOMIC DNA]</scope>
    <source>
        <strain evidence="1 2">HTCC2506</strain>
    </source>
</reference>
<evidence type="ECO:0000313" key="1">
    <source>
        <dbReference type="EMBL" id="EAU42583.1"/>
    </source>
</evidence>
<dbReference type="HOGENOM" id="CLU_3343987_0_0_5"/>